<protein>
    <submittedName>
        <fullName evidence="1">Uncharacterized protein</fullName>
    </submittedName>
</protein>
<gene>
    <name evidence="1" type="ORF">BAE44_0019863</name>
</gene>
<accession>A0A1E5V206</accession>
<keyword evidence="2" id="KW-1185">Reference proteome</keyword>
<dbReference type="SMART" id="SM01157">
    <property type="entry name" value="DUF1719"/>
    <property type="match status" value="1"/>
</dbReference>
<feature type="non-terminal residue" evidence="1">
    <location>
        <position position="244"/>
    </location>
</feature>
<reference evidence="1 2" key="1">
    <citation type="submission" date="2016-09" db="EMBL/GenBank/DDBJ databases">
        <title>The draft genome of Dichanthelium oligosanthes: A C3 panicoid grass species.</title>
        <authorList>
            <person name="Studer A.J."/>
            <person name="Schnable J.C."/>
            <person name="Brutnell T.P."/>
        </authorList>
    </citation>
    <scope>NUCLEOTIDE SEQUENCE [LARGE SCALE GENOMIC DNA]</scope>
    <source>
        <strain evidence="2">cv. Kellogg 1175</strain>
        <tissue evidence="1">Leaf</tissue>
    </source>
</reference>
<dbReference type="EMBL" id="LWDX02054624">
    <property type="protein sequence ID" value="OEL19118.1"/>
    <property type="molecule type" value="Genomic_DNA"/>
</dbReference>
<evidence type="ECO:0000313" key="2">
    <source>
        <dbReference type="Proteomes" id="UP000095767"/>
    </source>
</evidence>
<comment type="caution">
    <text evidence="1">The sequence shown here is derived from an EMBL/GenBank/DDBJ whole genome shotgun (WGS) entry which is preliminary data.</text>
</comment>
<proteinExistence type="predicted"/>
<name>A0A1E5V206_9POAL</name>
<dbReference type="Pfam" id="PF08224">
    <property type="entry name" value="DUF1719"/>
    <property type="match status" value="2"/>
</dbReference>
<dbReference type="Proteomes" id="UP000095767">
    <property type="component" value="Unassembled WGS sequence"/>
</dbReference>
<organism evidence="1 2">
    <name type="scientific">Dichanthelium oligosanthes</name>
    <dbReference type="NCBI Taxonomy" id="888268"/>
    <lineage>
        <taxon>Eukaryota</taxon>
        <taxon>Viridiplantae</taxon>
        <taxon>Streptophyta</taxon>
        <taxon>Embryophyta</taxon>
        <taxon>Tracheophyta</taxon>
        <taxon>Spermatophyta</taxon>
        <taxon>Magnoliopsida</taxon>
        <taxon>Liliopsida</taxon>
        <taxon>Poales</taxon>
        <taxon>Poaceae</taxon>
        <taxon>PACMAD clade</taxon>
        <taxon>Panicoideae</taxon>
        <taxon>Panicodae</taxon>
        <taxon>Paniceae</taxon>
        <taxon>Dichantheliinae</taxon>
        <taxon>Dichanthelium</taxon>
    </lineage>
</organism>
<dbReference type="AlphaFoldDB" id="A0A1E5V206"/>
<dbReference type="OrthoDB" id="655353at2759"/>
<sequence length="244" mass="27620">MASTGHDLLRKHTELELVLQRSARMPITDVSLLQRRKLLERAFKDSGDLLRRCSDIQRYKWLAECANRFLKDVESGCSLRRCIFSNPLVRQLLEGRTLEYKMVQGYRKSPMRCFSLALMLRLSESTDIFGTAVRCLQSFTSSMKQVTEAVIGELTQLPPKEISHSHAASCFSIKHLCSYGTQFWRPDPLCCKPGRCASGYIPSELSCKFTEQVFLIHLECYVSAFECSNPHHATDGTAGNLVGD</sequence>
<evidence type="ECO:0000313" key="1">
    <source>
        <dbReference type="EMBL" id="OEL19118.1"/>
    </source>
</evidence>
<dbReference type="InterPro" id="IPR013181">
    <property type="entry name" value="DUF1719"/>
</dbReference>